<protein>
    <submittedName>
        <fullName evidence="1">Uncharacterized protein</fullName>
    </submittedName>
</protein>
<organism evidence="1 2">
    <name type="scientific">Araneus ventricosus</name>
    <name type="common">Orbweaver spider</name>
    <name type="synonym">Epeira ventricosa</name>
    <dbReference type="NCBI Taxonomy" id="182803"/>
    <lineage>
        <taxon>Eukaryota</taxon>
        <taxon>Metazoa</taxon>
        <taxon>Ecdysozoa</taxon>
        <taxon>Arthropoda</taxon>
        <taxon>Chelicerata</taxon>
        <taxon>Arachnida</taxon>
        <taxon>Araneae</taxon>
        <taxon>Araneomorphae</taxon>
        <taxon>Entelegynae</taxon>
        <taxon>Araneoidea</taxon>
        <taxon>Araneidae</taxon>
        <taxon>Araneus</taxon>
    </lineage>
</organism>
<evidence type="ECO:0000313" key="2">
    <source>
        <dbReference type="Proteomes" id="UP000499080"/>
    </source>
</evidence>
<dbReference type="EMBL" id="BGPR01038590">
    <property type="protein sequence ID" value="GBO14466.1"/>
    <property type="molecule type" value="Genomic_DNA"/>
</dbReference>
<dbReference type="AlphaFoldDB" id="A0A4Y2URZ6"/>
<accession>A0A4Y2URZ6</accession>
<reference evidence="1 2" key="1">
    <citation type="journal article" date="2019" name="Sci. Rep.">
        <title>Orb-weaving spider Araneus ventricosus genome elucidates the spidroin gene catalogue.</title>
        <authorList>
            <person name="Kono N."/>
            <person name="Nakamura H."/>
            <person name="Ohtoshi R."/>
            <person name="Moran D.A.P."/>
            <person name="Shinohara A."/>
            <person name="Yoshida Y."/>
            <person name="Fujiwara M."/>
            <person name="Mori M."/>
            <person name="Tomita M."/>
            <person name="Arakawa K."/>
        </authorList>
    </citation>
    <scope>NUCLEOTIDE SEQUENCE [LARGE SCALE GENOMIC DNA]</scope>
</reference>
<evidence type="ECO:0000313" key="1">
    <source>
        <dbReference type="EMBL" id="GBO14466.1"/>
    </source>
</evidence>
<dbReference type="Proteomes" id="UP000499080">
    <property type="component" value="Unassembled WGS sequence"/>
</dbReference>
<keyword evidence="2" id="KW-1185">Reference proteome</keyword>
<name>A0A4Y2URZ6_ARAVE</name>
<proteinExistence type="predicted"/>
<sequence length="99" mass="11071">MPPNKRVSFGKSSVGKKRTIVTITFYLALLPRDGATIDFNSPSYQEMALQGLFRYQAEGGWTESLDCSCENGRFFPLTGTGRSNLSMRSELDNVTCQFM</sequence>
<comment type="caution">
    <text evidence="1">The sequence shown here is derived from an EMBL/GenBank/DDBJ whole genome shotgun (WGS) entry which is preliminary data.</text>
</comment>
<gene>
    <name evidence="1" type="ORF">AVEN_267848_1</name>
</gene>